<dbReference type="InterPro" id="IPR036565">
    <property type="entry name" value="Mur-like_cat_sf"/>
</dbReference>
<evidence type="ECO:0000256" key="3">
    <source>
        <dbReference type="ARBA" id="ARBA00022490"/>
    </source>
</evidence>
<dbReference type="SUPFAM" id="SSF51984">
    <property type="entry name" value="MurCD N-terminal domain"/>
    <property type="match status" value="1"/>
</dbReference>
<dbReference type="NCBIfam" id="TIGR01087">
    <property type="entry name" value="murD"/>
    <property type="match status" value="1"/>
</dbReference>
<dbReference type="GO" id="GO:0008764">
    <property type="term" value="F:UDP-N-acetylmuramoylalanine-D-glutamate ligase activity"/>
    <property type="evidence" value="ECO:0007669"/>
    <property type="project" value="UniProtKB-EC"/>
</dbReference>
<dbReference type="GO" id="GO:0005524">
    <property type="term" value="F:ATP binding"/>
    <property type="evidence" value="ECO:0007669"/>
    <property type="project" value="UniProtKB-KW"/>
</dbReference>
<dbReference type="SUPFAM" id="SSF53623">
    <property type="entry name" value="MurD-like peptide ligases, catalytic domain"/>
    <property type="match status" value="1"/>
</dbReference>
<protein>
    <submittedName>
        <fullName evidence="9">UDP-N-acetylmuramoylalanine--D-glutamate ligase</fullName>
        <ecNumber evidence="9">6.3.2.9</ecNumber>
    </submittedName>
</protein>
<dbReference type="GO" id="GO:0008360">
    <property type="term" value="P:regulation of cell shape"/>
    <property type="evidence" value="ECO:0007669"/>
    <property type="project" value="InterPro"/>
</dbReference>
<dbReference type="GO" id="GO:0051301">
    <property type="term" value="P:cell division"/>
    <property type="evidence" value="ECO:0007669"/>
    <property type="project" value="InterPro"/>
</dbReference>
<dbReference type="SUPFAM" id="SSF53244">
    <property type="entry name" value="MurD-like peptide ligases, peptide-binding domain"/>
    <property type="match status" value="1"/>
</dbReference>
<evidence type="ECO:0000259" key="7">
    <source>
        <dbReference type="Pfam" id="PF02875"/>
    </source>
</evidence>
<dbReference type="EMBL" id="FAXC01000389">
    <property type="protein sequence ID" value="CUV10272.1"/>
    <property type="molecule type" value="Genomic_DNA"/>
</dbReference>
<organism evidence="9">
    <name type="scientific">hydrothermal vent metagenome</name>
    <dbReference type="NCBI Taxonomy" id="652676"/>
    <lineage>
        <taxon>unclassified sequences</taxon>
        <taxon>metagenomes</taxon>
        <taxon>ecological metagenomes</taxon>
    </lineage>
</organism>
<dbReference type="Pfam" id="PF02875">
    <property type="entry name" value="Mur_ligase_C"/>
    <property type="match status" value="1"/>
</dbReference>
<dbReference type="Pfam" id="PF21799">
    <property type="entry name" value="MurD-like_N"/>
    <property type="match status" value="1"/>
</dbReference>
<dbReference type="Pfam" id="PF08245">
    <property type="entry name" value="Mur_ligase_M"/>
    <property type="match status" value="1"/>
</dbReference>
<dbReference type="UniPathway" id="UPA00219"/>
<comment type="pathway">
    <text evidence="2">Cell wall biogenesis; peptidoglycan biosynthesis.</text>
</comment>
<dbReference type="AlphaFoldDB" id="A0A160VIB7"/>
<keyword evidence="5" id="KW-0547">Nucleotide-binding</keyword>
<keyword evidence="4 9" id="KW-0436">Ligase</keyword>
<dbReference type="Gene3D" id="3.40.50.720">
    <property type="entry name" value="NAD(P)-binding Rossmann-like Domain"/>
    <property type="match status" value="1"/>
</dbReference>
<evidence type="ECO:0000256" key="5">
    <source>
        <dbReference type="ARBA" id="ARBA00022741"/>
    </source>
</evidence>
<dbReference type="InterPro" id="IPR005762">
    <property type="entry name" value="MurD"/>
</dbReference>
<dbReference type="Gene3D" id="3.40.1190.10">
    <property type="entry name" value="Mur-like, catalytic domain"/>
    <property type="match status" value="1"/>
</dbReference>
<evidence type="ECO:0000313" key="9">
    <source>
        <dbReference type="EMBL" id="CUV10272.1"/>
    </source>
</evidence>
<feature type="domain" description="Mur ligase central" evidence="8">
    <location>
        <begin position="120"/>
        <end position="299"/>
    </location>
</feature>
<dbReference type="Gene3D" id="3.90.190.20">
    <property type="entry name" value="Mur ligase, C-terminal domain"/>
    <property type="match status" value="1"/>
</dbReference>
<comment type="subcellular location">
    <subcellularLocation>
        <location evidence="1">Cytoplasm</location>
    </subcellularLocation>
</comment>
<dbReference type="PANTHER" id="PTHR43692:SF1">
    <property type="entry name" value="UDP-N-ACETYLMURAMOYLALANINE--D-GLUTAMATE LIGASE"/>
    <property type="match status" value="1"/>
</dbReference>
<name>A0A160VIB7_9ZZZZ</name>
<feature type="domain" description="Mur ligase C-terminal" evidence="7">
    <location>
        <begin position="321"/>
        <end position="431"/>
    </location>
</feature>
<keyword evidence="3" id="KW-0963">Cytoplasm</keyword>
<accession>A0A160VIB7</accession>
<gene>
    <name evidence="9" type="ORF">MGWOODY_Mmi1713</name>
</gene>
<dbReference type="PANTHER" id="PTHR43692">
    <property type="entry name" value="UDP-N-ACETYLMURAMOYLALANINE--D-GLUTAMATE LIGASE"/>
    <property type="match status" value="1"/>
</dbReference>
<evidence type="ECO:0000256" key="1">
    <source>
        <dbReference type="ARBA" id="ARBA00004496"/>
    </source>
</evidence>
<dbReference type="InterPro" id="IPR036615">
    <property type="entry name" value="Mur_ligase_C_dom_sf"/>
</dbReference>
<reference evidence="9" key="1">
    <citation type="submission" date="2015-10" db="EMBL/GenBank/DDBJ databases">
        <authorList>
            <person name="Gilbert D.G."/>
        </authorList>
    </citation>
    <scope>NUCLEOTIDE SEQUENCE</scope>
</reference>
<dbReference type="HAMAP" id="MF_00639">
    <property type="entry name" value="MurD"/>
    <property type="match status" value="1"/>
</dbReference>
<dbReference type="GO" id="GO:0009252">
    <property type="term" value="P:peptidoglycan biosynthetic process"/>
    <property type="evidence" value="ECO:0007669"/>
    <property type="project" value="UniProtKB-UniPathway"/>
</dbReference>
<dbReference type="InterPro" id="IPR013221">
    <property type="entry name" value="Mur_ligase_cen"/>
</dbReference>
<evidence type="ECO:0000256" key="2">
    <source>
        <dbReference type="ARBA" id="ARBA00004752"/>
    </source>
</evidence>
<evidence type="ECO:0000256" key="4">
    <source>
        <dbReference type="ARBA" id="ARBA00022598"/>
    </source>
</evidence>
<dbReference type="EC" id="6.3.2.9" evidence="9"/>
<dbReference type="InterPro" id="IPR004101">
    <property type="entry name" value="Mur_ligase_C"/>
</dbReference>
<sequence>MDISNKNLINIKDANITVIGLGRSGESAARLGKKLGANILISDGSSDTGVIKHGEKLSTMGITVETGGHSEKIYDADLCVISPGIAQDATIVNEMKANGIPIVSEIEFASWFTYGAIIAVTGSNGKTTSVNLLAEMCETKGFSPALAGNVGTAFSDIVIKDLETMPSDRVYVLEISSFQMEHIVHFKPFISVFLNVTPDHLDRYSGMDAYIQAKMNMIQNQDQRDHIVYNYDDPVLNTKFDGVLPQTHGFSILGERETLFTMNATKIYDEEHATLIHLDKLALPGRHNLANALAAATAAKILGVPNSQIAQVMSTFVGVEHRLERVLDVNGVTYYNDSKATNVDAVKVALDSFDSAIYLILGGKDKGGKFSQLLPHAQNKVKEILAYGQASEKISAALRDAVKLEQVSSLQEAVEVCHLRAEPGDIVLLSPGCASFDQFTNFEERGKAFKSLVKKMVPQ</sequence>
<keyword evidence="6" id="KW-0067">ATP-binding</keyword>
<dbReference type="GO" id="GO:0005737">
    <property type="term" value="C:cytoplasm"/>
    <property type="evidence" value="ECO:0007669"/>
    <property type="project" value="UniProtKB-SubCell"/>
</dbReference>
<evidence type="ECO:0000259" key="8">
    <source>
        <dbReference type="Pfam" id="PF08245"/>
    </source>
</evidence>
<evidence type="ECO:0000256" key="6">
    <source>
        <dbReference type="ARBA" id="ARBA00022840"/>
    </source>
</evidence>
<proteinExistence type="inferred from homology"/>